<keyword evidence="6 11" id="KW-0560">Oxidoreductase</keyword>
<dbReference type="EC" id="1.6.5.9" evidence="2"/>
<dbReference type="GO" id="GO:0016491">
    <property type="term" value="F:oxidoreductase activity"/>
    <property type="evidence" value="ECO:0007669"/>
    <property type="project" value="UniProtKB-KW"/>
</dbReference>
<dbReference type="PANTHER" id="PTHR43706">
    <property type="entry name" value="NADH DEHYDROGENASE"/>
    <property type="match status" value="1"/>
</dbReference>
<keyword evidence="12" id="KW-1185">Reference proteome</keyword>
<keyword evidence="5" id="KW-0809">Transit peptide</keyword>
<keyword evidence="4" id="KW-0274">FAD</keyword>
<evidence type="ECO:0000256" key="8">
    <source>
        <dbReference type="ARBA" id="ARBA00047599"/>
    </source>
</evidence>
<evidence type="ECO:0000256" key="7">
    <source>
        <dbReference type="ARBA" id="ARBA00023027"/>
    </source>
</evidence>
<evidence type="ECO:0000256" key="4">
    <source>
        <dbReference type="ARBA" id="ARBA00022827"/>
    </source>
</evidence>
<evidence type="ECO:0000256" key="5">
    <source>
        <dbReference type="ARBA" id="ARBA00022946"/>
    </source>
</evidence>
<comment type="caution">
    <text evidence="11">The sequence shown here is derived from an EMBL/GenBank/DDBJ whole genome shotgun (WGS) entry which is preliminary data.</text>
</comment>
<dbReference type="RefSeq" id="WP_194509089.1">
    <property type="nucleotide sequence ID" value="NZ_JADILU010000006.1"/>
</dbReference>
<gene>
    <name evidence="11" type="ORF">ACFS29_16270</name>
</gene>
<protein>
    <recommendedName>
        <fullName evidence="2">NADH:ubiquinone reductase (non-electrogenic)</fullName>
        <ecNumber evidence="2">1.6.5.9</ecNumber>
    </recommendedName>
</protein>
<evidence type="ECO:0000256" key="1">
    <source>
        <dbReference type="ARBA" id="ARBA00005272"/>
    </source>
</evidence>
<feature type="domain" description="FAD/NAD(P)-binding" evidence="9">
    <location>
        <begin position="21"/>
        <end position="341"/>
    </location>
</feature>
<dbReference type="InterPro" id="IPR045024">
    <property type="entry name" value="NDH-2"/>
</dbReference>
<name>A0ABW5ZXS6_9FLAO</name>
<dbReference type="Pfam" id="PF07992">
    <property type="entry name" value="Pyr_redox_2"/>
    <property type="match status" value="1"/>
</dbReference>
<evidence type="ECO:0000256" key="6">
    <source>
        <dbReference type="ARBA" id="ARBA00023002"/>
    </source>
</evidence>
<dbReference type="Gene3D" id="3.50.50.100">
    <property type="match status" value="1"/>
</dbReference>
<comment type="similarity">
    <text evidence="1">Belongs to the NADH dehydrogenase family.</text>
</comment>
<organism evidence="11 12">
    <name type="scientific">Psychroserpens luteus</name>
    <dbReference type="NCBI Taxonomy" id="1434066"/>
    <lineage>
        <taxon>Bacteria</taxon>
        <taxon>Pseudomonadati</taxon>
        <taxon>Bacteroidota</taxon>
        <taxon>Flavobacteriia</taxon>
        <taxon>Flavobacteriales</taxon>
        <taxon>Flavobacteriaceae</taxon>
        <taxon>Psychroserpens</taxon>
    </lineage>
</organism>
<accession>A0ABW5ZXS6</accession>
<dbReference type="EMBL" id="JBHUOS010000014">
    <property type="protein sequence ID" value="MFD2917210.1"/>
    <property type="molecule type" value="Genomic_DNA"/>
</dbReference>
<dbReference type="InterPro" id="IPR023753">
    <property type="entry name" value="FAD/NAD-binding_dom"/>
</dbReference>
<comment type="catalytic activity">
    <reaction evidence="8">
        <text>a quinone + NADH + H(+) = a quinol + NAD(+)</text>
        <dbReference type="Rhea" id="RHEA:46160"/>
        <dbReference type="ChEBI" id="CHEBI:15378"/>
        <dbReference type="ChEBI" id="CHEBI:24646"/>
        <dbReference type="ChEBI" id="CHEBI:57540"/>
        <dbReference type="ChEBI" id="CHEBI:57945"/>
        <dbReference type="ChEBI" id="CHEBI:132124"/>
        <dbReference type="EC" id="1.6.5.9"/>
    </reaction>
</comment>
<evidence type="ECO:0000259" key="10">
    <source>
        <dbReference type="Pfam" id="PF22366"/>
    </source>
</evidence>
<keyword evidence="7" id="KW-0520">NAD</keyword>
<dbReference type="InterPro" id="IPR054585">
    <property type="entry name" value="NDH2-like_C"/>
</dbReference>
<reference evidence="12" key="1">
    <citation type="journal article" date="2019" name="Int. J. Syst. Evol. Microbiol.">
        <title>The Global Catalogue of Microorganisms (GCM) 10K type strain sequencing project: providing services to taxonomists for standard genome sequencing and annotation.</title>
        <authorList>
            <consortium name="The Broad Institute Genomics Platform"/>
            <consortium name="The Broad Institute Genome Sequencing Center for Infectious Disease"/>
            <person name="Wu L."/>
            <person name="Ma J."/>
        </authorList>
    </citation>
    <scope>NUCLEOTIDE SEQUENCE [LARGE SCALE GENOMIC DNA]</scope>
    <source>
        <strain evidence="12">KCTC 32514</strain>
    </source>
</reference>
<dbReference type="SUPFAM" id="SSF51905">
    <property type="entry name" value="FAD/NAD(P)-binding domain"/>
    <property type="match status" value="2"/>
</dbReference>
<dbReference type="InterPro" id="IPR036188">
    <property type="entry name" value="FAD/NAD-bd_sf"/>
</dbReference>
<dbReference type="PANTHER" id="PTHR43706:SF47">
    <property type="entry name" value="EXTERNAL NADH-UBIQUINONE OXIDOREDUCTASE 1, MITOCHONDRIAL-RELATED"/>
    <property type="match status" value="1"/>
</dbReference>
<proteinExistence type="inferred from homology"/>
<dbReference type="PRINTS" id="PR00411">
    <property type="entry name" value="PNDRDTASEI"/>
</dbReference>
<evidence type="ECO:0000313" key="11">
    <source>
        <dbReference type="EMBL" id="MFD2917210.1"/>
    </source>
</evidence>
<sequence length="437" mass="48925">MKTENSTNNSFCLPKNDYPIIVVIGAGFAGINFIKKLDNKPVQIVLIDQNNFHQFQPLLYQVAISGLEPDAIISPVRKLFKSCINMIYRMAKVEYIDHAINRVQTDIGYVDYDHLVIATGSSTNYYGSKNIEKYSIGLKNIHDALNIRSWMLQNLEKAVDGCNVLNKEELTRFVIVGGGPAGVEMAGSLAEFKKFLLRSDYPEINPDAMKIYLIQAADKVLPAMSAKASKHALKILKNLEVEVLLNSRVKDYDGEKLLILREEGEQTINTNTVIWTAGVKGNALEGIPETALVPGNRLKVNENSQVEGLKNVYAIGDVAAMITEDNPRGHPMVAQVAIQQGKALAKNILTKIETGSYLNKFHYVDKGSMATIGKKDAVADLKFTFLDGRIGWVLWSIIHLVSITGFKNRFRVAFSWIMKYFSYDKANQLIVRKYERK</sequence>
<feature type="domain" description="External alternative NADH-ubiquinone oxidoreductase-like C-terminal" evidence="10">
    <location>
        <begin position="366"/>
        <end position="421"/>
    </location>
</feature>
<dbReference type="Proteomes" id="UP001597548">
    <property type="component" value="Unassembled WGS sequence"/>
</dbReference>
<evidence type="ECO:0000256" key="2">
    <source>
        <dbReference type="ARBA" id="ARBA00012637"/>
    </source>
</evidence>
<dbReference type="PRINTS" id="PR00368">
    <property type="entry name" value="FADPNR"/>
</dbReference>
<evidence type="ECO:0000259" key="9">
    <source>
        <dbReference type="Pfam" id="PF07992"/>
    </source>
</evidence>
<evidence type="ECO:0000313" key="12">
    <source>
        <dbReference type="Proteomes" id="UP001597548"/>
    </source>
</evidence>
<keyword evidence="3" id="KW-0285">Flavoprotein</keyword>
<dbReference type="Pfam" id="PF22366">
    <property type="entry name" value="NDH2_C"/>
    <property type="match status" value="1"/>
</dbReference>
<evidence type="ECO:0000256" key="3">
    <source>
        <dbReference type="ARBA" id="ARBA00022630"/>
    </source>
</evidence>